<evidence type="ECO:0000259" key="6">
    <source>
        <dbReference type="SMART" id="SM00198"/>
    </source>
</evidence>
<dbReference type="AlphaFoldDB" id="B3M9P8"/>
<dbReference type="PIRSF" id="PIRSF038921">
    <property type="entry name" value="P14a"/>
    <property type="match status" value="1"/>
</dbReference>
<dbReference type="SUPFAM" id="SSF55797">
    <property type="entry name" value="PR-1-like"/>
    <property type="match status" value="1"/>
</dbReference>
<dbReference type="EMBL" id="CH902618">
    <property type="protein sequence ID" value="EDV39054.2"/>
    <property type="molecule type" value="Genomic_DNA"/>
</dbReference>
<sequence length="278" mass="31535">MKFERCISMGAVIAILFVFLVATVHGNSNDTVNYSDVYKNRFCRLTNCPDNMLPHIGCNSTQQSSCGADLKLYPMSNKWRMYIVNQHNIFRNLIASGMVNRLPGSGAMLKLQWDSSLEEVASFLVKRCSLHTPKECISTSRYEDPSFQSVYNKFKKNQNAFLVLKSQMHAWFDQYKHATVLNVVDGSAENNGEVSHFRRMMVGASNHMGCAIAMSKKDGLKHQWMICLYSCTPKANEPLYSFNAVPGEHCSTGVDHEYPNLCNESEHVEDCRLDTHHE</sequence>
<evidence type="ECO:0000256" key="2">
    <source>
        <dbReference type="ARBA" id="ARBA00009923"/>
    </source>
</evidence>
<feature type="signal peptide" evidence="5">
    <location>
        <begin position="1"/>
        <end position="26"/>
    </location>
</feature>
<proteinExistence type="inferred from homology"/>
<dbReference type="SMART" id="SM00198">
    <property type="entry name" value="SCP"/>
    <property type="match status" value="1"/>
</dbReference>
<feature type="chain" id="PRO_5006454594" description="SCP domain-containing protein" evidence="5">
    <location>
        <begin position="27"/>
        <end position="278"/>
    </location>
</feature>
<keyword evidence="3" id="KW-0964">Secreted</keyword>
<dbReference type="eggNOG" id="KOG3017">
    <property type="taxonomic scope" value="Eukaryota"/>
</dbReference>
<accession>B3M9P8</accession>
<dbReference type="FunCoup" id="B3M9P8">
    <property type="interactions" value="65"/>
</dbReference>
<evidence type="ECO:0000256" key="3">
    <source>
        <dbReference type="ARBA" id="ARBA00022525"/>
    </source>
</evidence>
<dbReference type="InterPro" id="IPR034763">
    <property type="entry name" value="P14a_insect"/>
</dbReference>
<dbReference type="CDD" id="cd05380">
    <property type="entry name" value="CAP_euk"/>
    <property type="match status" value="1"/>
</dbReference>
<dbReference type="InterPro" id="IPR035940">
    <property type="entry name" value="CAP_sf"/>
</dbReference>
<evidence type="ECO:0000256" key="1">
    <source>
        <dbReference type="ARBA" id="ARBA00004613"/>
    </source>
</evidence>
<dbReference type="Gene3D" id="3.40.33.10">
    <property type="entry name" value="CAP"/>
    <property type="match status" value="1"/>
</dbReference>
<dbReference type="GeneID" id="6507741"/>
<reference evidence="7 8" key="1">
    <citation type="journal article" date="2007" name="Nature">
        <title>Evolution of genes and genomes on the Drosophila phylogeny.</title>
        <authorList>
            <consortium name="Drosophila 12 Genomes Consortium"/>
            <person name="Clark A.G."/>
            <person name="Eisen M.B."/>
            <person name="Smith D.R."/>
            <person name="Bergman C.M."/>
            <person name="Oliver B."/>
            <person name="Markow T.A."/>
            <person name="Kaufman T.C."/>
            <person name="Kellis M."/>
            <person name="Gelbart W."/>
            <person name="Iyer V.N."/>
            <person name="Pollard D.A."/>
            <person name="Sackton T.B."/>
            <person name="Larracuente A.M."/>
            <person name="Singh N.D."/>
            <person name="Abad J.P."/>
            <person name="Abt D.N."/>
            <person name="Adryan B."/>
            <person name="Aguade M."/>
            <person name="Akashi H."/>
            <person name="Anderson W.W."/>
            <person name="Aquadro C.F."/>
            <person name="Ardell D.H."/>
            <person name="Arguello R."/>
            <person name="Artieri C.G."/>
            <person name="Barbash D.A."/>
            <person name="Barker D."/>
            <person name="Barsanti P."/>
            <person name="Batterham P."/>
            <person name="Batzoglou S."/>
            <person name="Begun D."/>
            <person name="Bhutkar A."/>
            <person name="Blanco E."/>
            <person name="Bosak S.A."/>
            <person name="Bradley R.K."/>
            <person name="Brand A.D."/>
            <person name="Brent M.R."/>
            <person name="Brooks A.N."/>
            <person name="Brown R.H."/>
            <person name="Butlin R.K."/>
            <person name="Caggese C."/>
            <person name="Calvi B.R."/>
            <person name="Bernardo de Carvalho A."/>
            <person name="Caspi A."/>
            <person name="Castrezana S."/>
            <person name="Celniker S.E."/>
            <person name="Chang J.L."/>
            <person name="Chapple C."/>
            <person name="Chatterji S."/>
            <person name="Chinwalla A."/>
            <person name="Civetta A."/>
            <person name="Clifton S.W."/>
            <person name="Comeron J.M."/>
            <person name="Costello J.C."/>
            <person name="Coyne J.A."/>
            <person name="Daub J."/>
            <person name="David R.G."/>
            <person name="Delcher A.L."/>
            <person name="Delehaunty K."/>
            <person name="Do C.B."/>
            <person name="Ebling H."/>
            <person name="Edwards K."/>
            <person name="Eickbush T."/>
            <person name="Evans J.D."/>
            <person name="Filipski A."/>
            <person name="Findeiss S."/>
            <person name="Freyhult E."/>
            <person name="Fulton L."/>
            <person name="Fulton R."/>
            <person name="Garcia A.C."/>
            <person name="Gardiner A."/>
            <person name="Garfield D.A."/>
            <person name="Garvin B.E."/>
            <person name="Gibson G."/>
            <person name="Gilbert D."/>
            <person name="Gnerre S."/>
            <person name="Godfrey J."/>
            <person name="Good R."/>
            <person name="Gotea V."/>
            <person name="Gravely B."/>
            <person name="Greenberg A.J."/>
            <person name="Griffiths-Jones S."/>
            <person name="Gross S."/>
            <person name="Guigo R."/>
            <person name="Gustafson E.A."/>
            <person name="Haerty W."/>
            <person name="Hahn M.W."/>
            <person name="Halligan D.L."/>
            <person name="Halpern A.L."/>
            <person name="Halter G.M."/>
            <person name="Han M.V."/>
            <person name="Heger A."/>
            <person name="Hillier L."/>
            <person name="Hinrichs A.S."/>
            <person name="Holmes I."/>
            <person name="Hoskins R.A."/>
            <person name="Hubisz M.J."/>
            <person name="Hultmark D."/>
            <person name="Huntley M.A."/>
            <person name="Jaffe D.B."/>
            <person name="Jagadeeshan S."/>
            <person name="Jeck W.R."/>
            <person name="Johnson J."/>
            <person name="Jones C.D."/>
            <person name="Jordan W.C."/>
            <person name="Karpen G.H."/>
            <person name="Kataoka E."/>
            <person name="Keightley P.D."/>
            <person name="Kheradpour P."/>
            <person name="Kirkness E.F."/>
            <person name="Koerich L.B."/>
            <person name="Kristiansen K."/>
            <person name="Kudrna D."/>
            <person name="Kulathinal R.J."/>
            <person name="Kumar S."/>
            <person name="Kwok R."/>
            <person name="Lander E."/>
            <person name="Langley C.H."/>
            <person name="Lapoint R."/>
            <person name="Lazzaro B.P."/>
            <person name="Lee S.J."/>
            <person name="Levesque L."/>
            <person name="Li R."/>
            <person name="Lin C.F."/>
            <person name="Lin M.F."/>
            <person name="Lindblad-Toh K."/>
            <person name="Llopart A."/>
            <person name="Long M."/>
            <person name="Low L."/>
            <person name="Lozovsky E."/>
            <person name="Lu J."/>
            <person name="Luo M."/>
            <person name="Machado C.A."/>
            <person name="Makalowski W."/>
            <person name="Marzo M."/>
            <person name="Matsuda M."/>
            <person name="Matzkin L."/>
            <person name="McAllister B."/>
            <person name="McBride C.S."/>
            <person name="McKernan B."/>
            <person name="McKernan K."/>
            <person name="Mendez-Lago M."/>
            <person name="Minx P."/>
            <person name="Mollenhauer M.U."/>
            <person name="Montooth K."/>
            <person name="Mount S.M."/>
            <person name="Mu X."/>
            <person name="Myers E."/>
            <person name="Negre B."/>
            <person name="Newfeld S."/>
            <person name="Nielsen R."/>
            <person name="Noor M.A."/>
            <person name="O'Grady P."/>
            <person name="Pachter L."/>
            <person name="Papaceit M."/>
            <person name="Parisi M.J."/>
            <person name="Parisi M."/>
            <person name="Parts L."/>
            <person name="Pedersen J.S."/>
            <person name="Pesole G."/>
            <person name="Phillippy A.M."/>
            <person name="Ponting C.P."/>
            <person name="Pop M."/>
            <person name="Porcelli D."/>
            <person name="Powell J.R."/>
            <person name="Prohaska S."/>
            <person name="Pruitt K."/>
            <person name="Puig M."/>
            <person name="Quesneville H."/>
            <person name="Ram K.R."/>
            <person name="Rand D."/>
            <person name="Rasmussen M.D."/>
            <person name="Reed L.K."/>
            <person name="Reenan R."/>
            <person name="Reily A."/>
            <person name="Remington K.A."/>
            <person name="Rieger T.T."/>
            <person name="Ritchie M.G."/>
            <person name="Robin C."/>
            <person name="Rogers Y.H."/>
            <person name="Rohde C."/>
            <person name="Rozas J."/>
            <person name="Rubenfield M.J."/>
            <person name="Ruiz A."/>
            <person name="Russo S."/>
            <person name="Salzberg S.L."/>
            <person name="Sanchez-Gracia A."/>
            <person name="Saranga D.J."/>
            <person name="Sato H."/>
            <person name="Schaeffer S.W."/>
            <person name="Schatz M.C."/>
            <person name="Schlenke T."/>
            <person name="Schwartz R."/>
            <person name="Segarra C."/>
            <person name="Singh R.S."/>
            <person name="Sirot L."/>
            <person name="Sirota M."/>
            <person name="Sisneros N.B."/>
            <person name="Smith C.D."/>
            <person name="Smith T.F."/>
            <person name="Spieth J."/>
            <person name="Stage D.E."/>
            <person name="Stark A."/>
            <person name="Stephan W."/>
            <person name="Strausberg R.L."/>
            <person name="Strempel S."/>
            <person name="Sturgill D."/>
            <person name="Sutton G."/>
            <person name="Sutton G.G."/>
            <person name="Tao W."/>
            <person name="Teichmann S."/>
            <person name="Tobari Y.N."/>
            <person name="Tomimura Y."/>
            <person name="Tsolas J.M."/>
            <person name="Valente V.L."/>
            <person name="Venter E."/>
            <person name="Venter J.C."/>
            <person name="Vicario S."/>
            <person name="Vieira F.G."/>
            <person name="Vilella A.J."/>
            <person name="Villasante A."/>
            <person name="Walenz B."/>
            <person name="Wang J."/>
            <person name="Wasserman M."/>
            <person name="Watts T."/>
            <person name="Wilson D."/>
            <person name="Wilson R.K."/>
            <person name="Wing R.A."/>
            <person name="Wolfner M.F."/>
            <person name="Wong A."/>
            <person name="Wong G.K."/>
            <person name="Wu C.I."/>
            <person name="Wu G."/>
            <person name="Yamamoto D."/>
            <person name="Yang H.P."/>
            <person name="Yang S.P."/>
            <person name="Yorke J.A."/>
            <person name="Yoshida K."/>
            <person name="Zdobnov E."/>
            <person name="Zhang P."/>
            <person name="Zhang Y."/>
            <person name="Zimin A.V."/>
            <person name="Baldwin J."/>
            <person name="Abdouelleil A."/>
            <person name="Abdulkadir J."/>
            <person name="Abebe A."/>
            <person name="Abera B."/>
            <person name="Abreu J."/>
            <person name="Acer S.C."/>
            <person name="Aftuck L."/>
            <person name="Alexander A."/>
            <person name="An P."/>
            <person name="Anderson E."/>
            <person name="Anderson S."/>
            <person name="Arachi H."/>
            <person name="Azer M."/>
            <person name="Bachantsang P."/>
            <person name="Barry A."/>
            <person name="Bayul T."/>
            <person name="Berlin A."/>
            <person name="Bessette D."/>
            <person name="Bloom T."/>
            <person name="Blye J."/>
            <person name="Boguslavskiy L."/>
            <person name="Bonnet C."/>
            <person name="Boukhgalter B."/>
            <person name="Bourzgui I."/>
            <person name="Brown A."/>
            <person name="Cahill P."/>
            <person name="Channer S."/>
            <person name="Cheshatsang Y."/>
            <person name="Chuda L."/>
            <person name="Citroen M."/>
            <person name="Collymore A."/>
            <person name="Cooke P."/>
            <person name="Costello M."/>
            <person name="D'Aco K."/>
            <person name="Daza R."/>
            <person name="De Haan G."/>
            <person name="DeGray S."/>
            <person name="DeMaso C."/>
            <person name="Dhargay N."/>
            <person name="Dooley K."/>
            <person name="Dooley E."/>
            <person name="Doricent M."/>
            <person name="Dorje P."/>
            <person name="Dorjee K."/>
            <person name="Dupes A."/>
            <person name="Elong R."/>
            <person name="Falk J."/>
            <person name="Farina A."/>
            <person name="Faro S."/>
            <person name="Ferguson D."/>
            <person name="Fisher S."/>
            <person name="Foley C.D."/>
            <person name="Franke A."/>
            <person name="Friedrich D."/>
            <person name="Gadbois L."/>
            <person name="Gearin G."/>
            <person name="Gearin C.R."/>
            <person name="Giannoukos G."/>
            <person name="Goode T."/>
            <person name="Graham J."/>
            <person name="Grandbois E."/>
            <person name="Grewal S."/>
            <person name="Gyaltsen K."/>
            <person name="Hafez N."/>
            <person name="Hagos B."/>
            <person name="Hall J."/>
            <person name="Henson C."/>
            <person name="Hollinger A."/>
            <person name="Honan T."/>
            <person name="Huard M.D."/>
            <person name="Hughes L."/>
            <person name="Hurhula B."/>
            <person name="Husby M.E."/>
            <person name="Kamat A."/>
            <person name="Kanga B."/>
            <person name="Kashin S."/>
            <person name="Khazanovich D."/>
            <person name="Kisner P."/>
            <person name="Lance K."/>
            <person name="Lara M."/>
            <person name="Lee W."/>
            <person name="Lennon N."/>
            <person name="Letendre F."/>
            <person name="LeVine R."/>
            <person name="Lipovsky A."/>
            <person name="Liu X."/>
            <person name="Liu J."/>
            <person name="Liu S."/>
            <person name="Lokyitsang T."/>
            <person name="Lokyitsang Y."/>
            <person name="Lubonja R."/>
            <person name="Lui A."/>
            <person name="MacDonald P."/>
            <person name="Magnisalis V."/>
            <person name="Maru K."/>
            <person name="Matthews C."/>
            <person name="McCusker W."/>
            <person name="McDonough S."/>
            <person name="Mehta T."/>
            <person name="Meldrim J."/>
            <person name="Meneus L."/>
            <person name="Mihai O."/>
            <person name="Mihalev A."/>
            <person name="Mihova T."/>
            <person name="Mittelman R."/>
            <person name="Mlenga V."/>
            <person name="Montmayeur A."/>
            <person name="Mulrain L."/>
            <person name="Navidi A."/>
            <person name="Naylor J."/>
            <person name="Negash T."/>
            <person name="Nguyen T."/>
            <person name="Nguyen N."/>
            <person name="Nicol R."/>
            <person name="Norbu C."/>
            <person name="Norbu N."/>
            <person name="Novod N."/>
            <person name="O'Neill B."/>
            <person name="Osman S."/>
            <person name="Markiewicz E."/>
            <person name="Oyono O.L."/>
            <person name="Patti C."/>
            <person name="Phunkhang P."/>
            <person name="Pierre F."/>
            <person name="Priest M."/>
            <person name="Raghuraman S."/>
            <person name="Rege F."/>
            <person name="Reyes R."/>
            <person name="Rise C."/>
            <person name="Rogov P."/>
            <person name="Ross K."/>
            <person name="Ryan E."/>
            <person name="Settipalli S."/>
            <person name="Shea T."/>
            <person name="Sherpa N."/>
            <person name="Shi L."/>
            <person name="Shih D."/>
            <person name="Sparrow T."/>
            <person name="Spaulding J."/>
            <person name="Stalker J."/>
            <person name="Stange-Thomann N."/>
            <person name="Stavropoulos S."/>
            <person name="Stone C."/>
            <person name="Strader C."/>
            <person name="Tesfaye S."/>
            <person name="Thomson T."/>
            <person name="Thoulutsang Y."/>
            <person name="Thoulutsang D."/>
            <person name="Topham K."/>
            <person name="Topping I."/>
            <person name="Tsamla T."/>
            <person name="Vassiliev H."/>
            <person name="Vo A."/>
            <person name="Wangchuk T."/>
            <person name="Wangdi T."/>
            <person name="Weiand M."/>
            <person name="Wilkinson J."/>
            <person name="Wilson A."/>
            <person name="Yadav S."/>
            <person name="Young G."/>
            <person name="Yu Q."/>
            <person name="Zembek L."/>
            <person name="Zhong D."/>
            <person name="Zimmer A."/>
            <person name="Zwirko Z."/>
            <person name="Jaffe D.B."/>
            <person name="Alvarez P."/>
            <person name="Brockman W."/>
            <person name="Butler J."/>
            <person name="Chin C."/>
            <person name="Gnerre S."/>
            <person name="Grabherr M."/>
            <person name="Kleber M."/>
            <person name="Mauceli E."/>
            <person name="MacCallum I."/>
        </authorList>
    </citation>
    <scope>NUCLEOTIDE SEQUENCE [LARGE SCALE GENOMIC DNA]</scope>
    <source>
        <strain evidence="8">Tucson 14024-0371.13</strain>
    </source>
</reference>
<dbReference type="KEGG" id="dan:6507741"/>
<evidence type="ECO:0000313" key="7">
    <source>
        <dbReference type="EMBL" id="EDV39054.2"/>
    </source>
</evidence>
<dbReference type="OrthoDB" id="414826at2759"/>
<evidence type="ECO:0000313" key="8">
    <source>
        <dbReference type="Proteomes" id="UP000007801"/>
    </source>
</evidence>
<keyword evidence="4 5" id="KW-0732">Signal</keyword>
<dbReference type="Pfam" id="PF00188">
    <property type="entry name" value="CAP"/>
    <property type="match status" value="1"/>
</dbReference>
<dbReference type="GO" id="GO:0005576">
    <property type="term" value="C:extracellular region"/>
    <property type="evidence" value="ECO:0007669"/>
    <property type="project" value="UniProtKB-SubCell"/>
</dbReference>
<comment type="subcellular location">
    <subcellularLocation>
        <location evidence="1">Secreted</location>
    </subcellularLocation>
</comment>
<organism evidence="7 8">
    <name type="scientific">Drosophila ananassae</name>
    <name type="common">Fruit fly</name>
    <dbReference type="NCBI Taxonomy" id="7217"/>
    <lineage>
        <taxon>Eukaryota</taxon>
        <taxon>Metazoa</taxon>
        <taxon>Ecdysozoa</taxon>
        <taxon>Arthropoda</taxon>
        <taxon>Hexapoda</taxon>
        <taxon>Insecta</taxon>
        <taxon>Pterygota</taxon>
        <taxon>Neoptera</taxon>
        <taxon>Endopterygota</taxon>
        <taxon>Diptera</taxon>
        <taxon>Brachycera</taxon>
        <taxon>Muscomorpha</taxon>
        <taxon>Ephydroidea</taxon>
        <taxon>Drosophilidae</taxon>
        <taxon>Drosophila</taxon>
        <taxon>Sophophora</taxon>
    </lineage>
</organism>
<evidence type="ECO:0000256" key="5">
    <source>
        <dbReference type="SAM" id="SignalP"/>
    </source>
</evidence>
<feature type="domain" description="SCP" evidence="6">
    <location>
        <begin position="78"/>
        <end position="230"/>
    </location>
</feature>
<gene>
    <name evidence="7" type="primary">Dana\GF25115</name>
    <name evidence="7" type="synonym">dana_GLEANR_9793</name>
    <name evidence="7" type="ORF">GF25115</name>
</gene>
<evidence type="ECO:0000256" key="4">
    <source>
        <dbReference type="ARBA" id="ARBA00022729"/>
    </source>
</evidence>
<dbReference type="HOGENOM" id="CLU_1108065_0_0_1"/>
<dbReference type="SMR" id="B3M9P8"/>
<dbReference type="STRING" id="7217.B3M9P8"/>
<comment type="similarity">
    <text evidence="2">Belongs to the CRISP family.</text>
</comment>
<keyword evidence="8" id="KW-1185">Reference proteome</keyword>
<protein>
    <recommendedName>
        <fullName evidence="6">SCP domain-containing protein</fullName>
    </recommendedName>
</protein>
<dbReference type="Proteomes" id="UP000007801">
    <property type="component" value="Unassembled WGS sequence"/>
</dbReference>
<dbReference type="InterPro" id="IPR014044">
    <property type="entry name" value="CAP_dom"/>
</dbReference>
<dbReference type="InParanoid" id="B3M9P8"/>
<name>B3M9P8_DROAN</name>